<dbReference type="Pfam" id="PF03167">
    <property type="entry name" value="UDG"/>
    <property type="match status" value="1"/>
</dbReference>
<dbReference type="InterPro" id="IPR036895">
    <property type="entry name" value="Uracil-DNA_glycosylase-like_sf"/>
</dbReference>
<evidence type="ECO:0000313" key="2">
    <source>
        <dbReference type="EMBL" id="PRC91509.1"/>
    </source>
</evidence>
<name>A0A2S9GUW4_9BURK</name>
<dbReference type="EMBL" id="PUGF01000022">
    <property type="protein sequence ID" value="PRC91509.1"/>
    <property type="molecule type" value="Genomic_DNA"/>
</dbReference>
<dbReference type="SUPFAM" id="SSF52141">
    <property type="entry name" value="Uracil-DNA glycosylase-like"/>
    <property type="match status" value="1"/>
</dbReference>
<dbReference type="AlphaFoldDB" id="A0A2S9GUW4"/>
<feature type="domain" description="Uracil-DNA glycosylase-like" evidence="1">
    <location>
        <begin position="78"/>
        <end position="178"/>
    </location>
</feature>
<dbReference type="Proteomes" id="UP000237839">
    <property type="component" value="Unassembled WGS sequence"/>
</dbReference>
<organism evidence="2 3">
    <name type="scientific">Solimicrobium silvestre</name>
    <dbReference type="NCBI Taxonomy" id="2099400"/>
    <lineage>
        <taxon>Bacteria</taxon>
        <taxon>Pseudomonadati</taxon>
        <taxon>Pseudomonadota</taxon>
        <taxon>Betaproteobacteria</taxon>
        <taxon>Burkholderiales</taxon>
        <taxon>Oxalobacteraceae</taxon>
        <taxon>Solimicrobium</taxon>
    </lineage>
</organism>
<gene>
    <name evidence="2" type="ORF">S2091_3787</name>
</gene>
<sequence>MLLSRLNEMSVGPLWVLRNQPVAQLETQAEFQSEIQSKTQSQIQTDACPVCGQAWLQSTLEGSSIVVVLAAPITDAAQQKLLDNCLQAAGWHAESSCFTLHVSCTSSPDASLMALQAQIAAQTPELIVVFGSTAATMINAEFSSGQIAQYANTRLIVTHHPAEMIANPSLKAQVWADLCLAKFGIVG</sequence>
<dbReference type="OrthoDB" id="5290748at2"/>
<protein>
    <submittedName>
        <fullName evidence="2">Uracil DNA glycosylase superfamily</fullName>
    </submittedName>
</protein>
<evidence type="ECO:0000313" key="3">
    <source>
        <dbReference type="Proteomes" id="UP000237839"/>
    </source>
</evidence>
<comment type="caution">
    <text evidence="2">The sequence shown here is derived from an EMBL/GenBank/DDBJ whole genome shotgun (WGS) entry which is preliminary data.</text>
</comment>
<accession>A0A2S9GUW4</accession>
<dbReference type="InterPro" id="IPR005122">
    <property type="entry name" value="Uracil-DNA_glycosylase-like"/>
</dbReference>
<dbReference type="Gene3D" id="3.40.470.10">
    <property type="entry name" value="Uracil-DNA glycosylase-like domain"/>
    <property type="match status" value="1"/>
</dbReference>
<reference evidence="2 3" key="1">
    <citation type="submission" date="2018-02" db="EMBL/GenBank/DDBJ databases">
        <title>Solimicrobium silvestre gen. nov., sp. nov., isolated from alpine forest soil.</title>
        <authorList>
            <person name="Margesin R."/>
            <person name="Albuquerque L."/>
            <person name="Zhang D.-C."/>
            <person name="Froufe H.J.C."/>
            <person name="Severino R."/>
            <person name="Roxo I."/>
            <person name="Egas C."/>
            <person name="Da Costa M.S."/>
        </authorList>
    </citation>
    <scope>NUCLEOTIDE SEQUENCE [LARGE SCALE GENOMIC DNA]</scope>
    <source>
        <strain evidence="2 3">S20-91</strain>
    </source>
</reference>
<evidence type="ECO:0000259" key="1">
    <source>
        <dbReference type="Pfam" id="PF03167"/>
    </source>
</evidence>
<dbReference type="RefSeq" id="WP_105533533.1">
    <property type="nucleotide sequence ID" value="NZ_PUGF01000022.1"/>
</dbReference>
<proteinExistence type="predicted"/>
<keyword evidence="3" id="KW-1185">Reference proteome</keyword>